<dbReference type="AlphaFoldDB" id="A0A2R6QBB6"/>
<dbReference type="Proteomes" id="UP000186601">
    <property type="component" value="Unassembled WGS sequence"/>
</dbReference>
<reference evidence="2 3" key="1">
    <citation type="submission" date="2018-02" db="EMBL/GenBank/DDBJ databases">
        <title>Genome sequence of the basidiomycete white-rot fungus Phlebia centrifuga.</title>
        <authorList>
            <person name="Granchi Z."/>
            <person name="Peng M."/>
            <person name="de Vries R.P."/>
            <person name="Hilden K."/>
            <person name="Makela M.R."/>
            <person name="Grigoriev I."/>
            <person name="Riley R."/>
        </authorList>
    </citation>
    <scope>NUCLEOTIDE SEQUENCE [LARGE SCALE GENOMIC DNA]</scope>
    <source>
        <strain evidence="2 3">FBCC195</strain>
    </source>
</reference>
<feature type="compositionally biased region" description="Basic and acidic residues" evidence="1">
    <location>
        <begin position="489"/>
        <end position="502"/>
    </location>
</feature>
<accession>A0A2R6QBB6</accession>
<sequence length="644" mass="71441">MSDYDFRPGGSLKLKGGVAEGGVVKKKKKSKSKSKEAESGLATLTGGERLSELETVLRDEEAKAGSPSGSSRNSPAVVSSDRKTAAEKRFEETQRRRLAERVAKLATQTHKDRVNEFNNKLEALSEHHDIPKMDWIPQWSAHTVIPDIVAILICLVVQTSFEDALLAMEANPVMTQILARFVLNLRPQTRNLSSDVISSTLATLLQEFMKTNERTVFWNEGMRGNLSPFDDMDCDFWGAGWGIKLDILRQLVELQLCHSTEVKSIIDRAWGVIHNKHKKAETTPARPPPSDPNSQENLQLVPVGQDCERKRYWIVDDSPRVYTSTNPWKITATFQCVSSTLDEYVALFKKLKESAPPEPKAGSKRTKLEAGHAALVKMLEGRLPTIEAELARIQRARKKIAQRNMLIAQAEVRETRTRRQTTRPDYAYLNDPDEDDQDEYKYQEDEEEEDHLGDDDFQSDGPSTSRRVTTEGRRRSSRAKKPNGSVPRTMDEWGEWRGERRSARLGAPSDNQLDGPPPKRARTVESTASSVDVVSPIVPSGGNGIKLKMNGAAAIKPTETVVEAVAGKKKSKFWVYAVEPIQSSAGIGPTAPAELDQNGGTSAVDQYRNGATDIDRPWAEVRQNGTNGHGIEGSLSPTSSMDES</sequence>
<feature type="compositionally biased region" description="Low complexity" evidence="1">
    <location>
        <begin position="529"/>
        <end position="540"/>
    </location>
</feature>
<feature type="compositionally biased region" description="Polar residues" evidence="1">
    <location>
        <begin position="67"/>
        <end position="77"/>
    </location>
</feature>
<feature type="compositionally biased region" description="Acidic residues" evidence="1">
    <location>
        <begin position="431"/>
        <end position="458"/>
    </location>
</feature>
<comment type="caution">
    <text evidence="2">The sequence shown here is derived from an EMBL/GenBank/DDBJ whole genome shotgun (WGS) entry which is preliminary data.</text>
</comment>
<dbReference type="InterPro" id="IPR013865">
    <property type="entry name" value="FAM32A"/>
</dbReference>
<protein>
    <recommendedName>
        <fullName evidence="4">WHIM1 domain-containing protein</fullName>
    </recommendedName>
</protein>
<evidence type="ECO:0000256" key="1">
    <source>
        <dbReference type="SAM" id="MobiDB-lite"/>
    </source>
</evidence>
<evidence type="ECO:0000313" key="3">
    <source>
        <dbReference type="Proteomes" id="UP000186601"/>
    </source>
</evidence>
<gene>
    <name evidence="2" type="ORF">PHLCEN_2v3813</name>
</gene>
<keyword evidence="3" id="KW-1185">Reference proteome</keyword>
<feature type="compositionally biased region" description="Basic and acidic residues" evidence="1">
    <location>
        <begin position="49"/>
        <end position="63"/>
    </location>
</feature>
<dbReference type="OrthoDB" id="205403at2759"/>
<name>A0A2R6QBB6_9APHY</name>
<feature type="compositionally biased region" description="Basic and acidic residues" evidence="1">
    <location>
        <begin position="80"/>
        <end position="94"/>
    </location>
</feature>
<dbReference type="STRING" id="98765.A0A2R6QBB6"/>
<proteinExistence type="predicted"/>
<dbReference type="EMBL" id="MLYV02000371">
    <property type="protein sequence ID" value="PSS05433.1"/>
    <property type="molecule type" value="Genomic_DNA"/>
</dbReference>
<evidence type="ECO:0008006" key="4">
    <source>
        <dbReference type="Google" id="ProtNLM"/>
    </source>
</evidence>
<evidence type="ECO:0000313" key="2">
    <source>
        <dbReference type="EMBL" id="PSS05433.1"/>
    </source>
</evidence>
<dbReference type="PANTHER" id="PTHR42107:SF1">
    <property type="entry name" value="WHIM1 DOMAIN-CONTAINING PROTEIN"/>
    <property type="match status" value="1"/>
</dbReference>
<organism evidence="2 3">
    <name type="scientific">Hermanssonia centrifuga</name>
    <dbReference type="NCBI Taxonomy" id="98765"/>
    <lineage>
        <taxon>Eukaryota</taxon>
        <taxon>Fungi</taxon>
        <taxon>Dikarya</taxon>
        <taxon>Basidiomycota</taxon>
        <taxon>Agaricomycotina</taxon>
        <taxon>Agaricomycetes</taxon>
        <taxon>Polyporales</taxon>
        <taxon>Meruliaceae</taxon>
        <taxon>Hermanssonia</taxon>
    </lineage>
</organism>
<feature type="region of interest" description="Disordered" evidence="1">
    <location>
        <begin position="1"/>
        <end position="94"/>
    </location>
</feature>
<dbReference type="PANTHER" id="PTHR42107">
    <property type="entry name" value="YALI0D24453P"/>
    <property type="match status" value="1"/>
</dbReference>
<feature type="region of interest" description="Disordered" evidence="1">
    <location>
        <begin position="413"/>
        <end position="543"/>
    </location>
</feature>
<dbReference type="Pfam" id="PF08555">
    <property type="entry name" value="FAM32A"/>
    <property type="match status" value="1"/>
</dbReference>
<feature type="compositionally biased region" description="Polar residues" evidence="1">
    <location>
        <begin position="635"/>
        <end position="644"/>
    </location>
</feature>
<feature type="region of interest" description="Disordered" evidence="1">
    <location>
        <begin position="585"/>
        <end position="644"/>
    </location>
</feature>
<feature type="region of interest" description="Disordered" evidence="1">
    <location>
        <begin position="278"/>
        <end position="299"/>
    </location>
</feature>